<dbReference type="GO" id="GO:0016874">
    <property type="term" value="F:ligase activity"/>
    <property type="evidence" value="ECO:0007669"/>
    <property type="project" value="UniProtKB-KW"/>
</dbReference>
<dbReference type="SUPFAM" id="SSF55144">
    <property type="entry name" value="LigT-like"/>
    <property type="match status" value="1"/>
</dbReference>
<dbReference type="RefSeq" id="WP_100878908.1">
    <property type="nucleotide sequence ID" value="NZ_JBICSI010000001.1"/>
</dbReference>
<dbReference type="EMBL" id="PHUJ01000003">
    <property type="protein sequence ID" value="PKB31289.1"/>
    <property type="molecule type" value="Genomic_DNA"/>
</dbReference>
<dbReference type="InterPro" id="IPR009097">
    <property type="entry name" value="Cyclic_Pdiesterase"/>
</dbReference>
<accession>A0AA44UPV3</accession>
<gene>
    <name evidence="1" type="ORF">ATL51_2976</name>
</gene>
<name>A0AA44UPV3_PSEA5</name>
<evidence type="ECO:0000313" key="1">
    <source>
        <dbReference type="EMBL" id="PKB31289.1"/>
    </source>
</evidence>
<protein>
    <submittedName>
        <fullName evidence="1">2'-5' RNA ligase</fullName>
    </submittedName>
</protein>
<sequence>MPSTVRFRLDDDGAAALTALRDRLAAAGIPVAAGTPHVTVAAAGTVPPPAVRELTAQLRLVALPVLWLAGLGSVGPDAPDVLALTAVTDPEVLAVHTAAHDALAGRVRGAHAAYLPGSWLPHVVLATGRPAEAFALLHPVEPVRARITAVELHDSRTGETVALSAG</sequence>
<organism evidence="1 2">
    <name type="scientific">Pseudonocardia alni</name>
    <name type="common">Amycolata alni</name>
    <dbReference type="NCBI Taxonomy" id="33907"/>
    <lineage>
        <taxon>Bacteria</taxon>
        <taxon>Bacillati</taxon>
        <taxon>Actinomycetota</taxon>
        <taxon>Actinomycetes</taxon>
        <taxon>Pseudonocardiales</taxon>
        <taxon>Pseudonocardiaceae</taxon>
        <taxon>Pseudonocardia</taxon>
    </lineage>
</organism>
<dbReference type="AlphaFoldDB" id="A0AA44UPV3"/>
<comment type="caution">
    <text evidence="1">The sequence shown here is derived from an EMBL/GenBank/DDBJ whole genome shotgun (WGS) entry which is preliminary data.</text>
</comment>
<evidence type="ECO:0000313" key="2">
    <source>
        <dbReference type="Proteomes" id="UP000232453"/>
    </source>
</evidence>
<proteinExistence type="predicted"/>
<dbReference type="Gene3D" id="3.90.1140.10">
    <property type="entry name" value="Cyclic phosphodiesterase"/>
    <property type="match status" value="1"/>
</dbReference>
<dbReference type="Pfam" id="PF13563">
    <property type="entry name" value="2_5_RNA_ligase2"/>
    <property type="match status" value="1"/>
</dbReference>
<dbReference type="Proteomes" id="UP000232453">
    <property type="component" value="Unassembled WGS sequence"/>
</dbReference>
<keyword evidence="1" id="KW-0436">Ligase</keyword>
<reference evidence="1 2" key="1">
    <citation type="submission" date="2017-11" db="EMBL/GenBank/DDBJ databases">
        <title>Sequencing the genomes of 1000 actinobacteria strains.</title>
        <authorList>
            <person name="Klenk H.-P."/>
        </authorList>
    </citation>
    <scope>NUCLEOTIDE SEQUENCE [LARGE SCALE GENOMIC DNA]</scope>
    <source>
        <strain evidence="1 2">DSM 44104</strain>
    </source>
</reference>